<evidence type="ECO:0000259" key="6">
    <source>
        <dbReference type="Pfam" id="PF00931"/>
    </source>
</evidence>
<keyword evidence="4" id="KW-0611">Plant defense</keyword>
<evidence type="ECO:0000256" key="2">
    <source>
        <dbReference type="ARBA" id="ARBA00022737"/>
    </source>
</evidence>
<dbReference type="OrthoDB" id="2973320at2759"/>
<evidence type="ECO:0000313" key="11">
    <source>
        <dbReference type="Proteomes" id="UP001141806"/>
    </source>
</evidence>
<dbReference type="InterPro" id="IPR032675">
    <property type="entry name" value="LRR_dom_sf"/>
</dbReference>
<dbReference type="InterPro" id="IPR002182">
    <property type="entry name" value="NB-ARC"/>
</dbReference>
<dbReference type="InterPro" id="IPR041118">
    <property type="entry name" value="Rx_N"/>
</dbReference>
<dbReference type="InterPro" id="IPR036388">
    <property type="entry name" value="WH-like_DNA-bd_sf"/>
</dbReference>
<gene>
    <name evidence="10" type="ORF">NE237_014828</name>
</gene>
<dbReference type="GO" id="GO:0043531">
    <property type="term" value="F:ADP binding"/>
    <property type="evidence" value="ECO:0007669"/>
    <property type="project" value="InterPro"/>
</dbReference>
<dbReference type="EMBL" id="JAMYWD010000006">
    <property type="protein sequence ID" value="KAJ4968127.1"/>
    <property type="molecule type" value="Genomic_DNA"/>
</dbReference>
<dbReference type="AlphaFoldDB" id="A0A9Q0QQG1"/>
<dbReference type="SUPFAM" id="SSF52058">
    <property type="entry name" value="L domain-like"/>
    <property type="match status" value="1"/>
</dbReference>
<dbReference type="InterPro" id="IPR003591">
    <property type="entry name" value="Leu-rich_rpt_typical-subtyp"/>
</dbReference>
<dbReference type="Gene3D" id="1.10.8.430">
    <property type="entry name" value="Helical domain of apoptotic protease-activating factors"/>
    <property type="match status" value="1"/>
</dbReference>
<dbReference type="Gene3D" id="1.20.5.4130">
    <property type="match status" value="1"/>
</dbReference>
<dbReference type="InterPro" id="IPR001611">
    <property type="entry name" value="Leu-rich_rpt"/>
</dbReference>
<organism evidence="10 11">
    <name type="scientific">Protea cynaroides</name>
    <dbReference type="NCBI Taxonomy" id="273540"/>
    <lineage>
        <taxon>Eukaryota</taxon>
        <taxon>Viridiplantae</taxon>
        <taxon>Streptophyta</taxon>
        <taxon>Embryophyta</taxon>
        <taxon>Tracheophyta</taxon>
        <taxon>Spermatophyta</taxon>
        <taxon>Magnoliopsida</taxon>
        <taxon>Proteales</taxon>
        <taxon>Proteaceae</taxon>
        <taxon>Protea</taxon>
    </lineage>
</organism>
<evidence type="ECO:0000313" key="10">
    <source>
        <dbReference type="EMBL" id="KAJ4968127.1"/>
    </source>
</evidence>
<dbReference type="SMART" id="SM00369">
    <property type="entry name" value="LRR_TYP"/>
    <property type="match status" value="2"/>
</dbReference>
<evidence type="ECO:0000256" key="1">
    <source>
        <dbReference type="ARBA" id="ARBA00022614"/>
    </source>
</evidence>
<dbReference type="FunFam" id="1.10.10.10:FF:000322">
    <property type="entry name" value="Probable disease resistance protein At1g63360"/>
    <property type="match status" value="1"/>
</dbReference>
<name>A0A9Q0QQG1_9MAGN</name>
<sequence>MSILISGAQPILQILASVATEEIGLAWGFKRELKKLQTTLTTIQSVLQDAENQQVEKVAVKDWLKRLKSVAYDADDMLDELNYEALRRKMEIQNRRRVKVHNFFSRSNPFACRFKMAHKLKDINDVLDGIRNDAIFVLNLVRVESSADSTSMKKADRETFSLINDMEVVGRVDDKSKLEDMLVNSYNDQTISVIPIVGMGGLGKTTLAQMVFNDPLIVKHFNLRIWVSVSEEFDVKRLLKEIIESAGAKCDASNFDVIARNLQKKLMGKRFLLVLDDVWSEERFADKWVTLIEPLRSGIAGSKVIVTTRSNEIARIVATNYTHHLGILSELECWSLFCRRAFSNGGPQETPTLVEIGKRILNKCGGVPLAVKVLGSLMYSKIEEREWLSTEEGEIWSLLKDKSRGIMPILKLSYDHLPSHLKRCFAYCSVFPKDYKFDIKKLIQLWMAEGFLGSKEMEDIGNKYFNILLWNSFFQDVEEDEYGDIKTCKMHDLLHDLAQFVGKPDYSTMEANSNVEDISEVCGLSYFPNEILQDLKKTKKLRTIIFMSKGLVPNDDILMNFQSLRVLDLCHSRMSEVPPSIQYLKHLRYLDLSNNSIEVLPKSITSLYSLQTLKLHYCYHLQELPKEMRKMVNLRHIEFNIDMFTKKPLTIGRLSEMPVEMGRLSNLQTLSGFIVGKDGAHSIKELKCLNLRGKLAICGLENVTSGIEAKEANLREKQDICDLKLRWDHDFSGNDGESDDGKIDDDVLEGLEPPHLNLKMFLIENFGGAKCPTWMVTNFLVYKNLIEFKLVNCPRLEYVPTLGELPFLRVLEFRKLKKVKCLGREFYYTSNSRTIDGGGAITTSSSSSRTTTVAFPSLKELRLSEMPNLVKWLEVLPSFPCLEDLWVYNCPKLEILPSRLPSLKGFSDYSNLRDRAYMGHRLYLRKNLGD</sequence>
<evidence type="ECO:0008006" key="12">
    <source>
        <dbReference type="Google" id="ProtNLM"/>
    </source>
</evidence>
<dbReference type="Pfam" id="PF23559">
    <property type="entry name" value="WHD_DRP"/>
    <property type="match status" value="1"/>
</dbReference>
<keyword evidence="2" id="KW-0677">Repeat</keyword>
<accession>A0A9Q0QQG1</accession>
<dbReference type="PROSITE" id="PS51450">
    <property type="entry name" value="LRR"/>
    <property type="match status" value="1"/>
</dbReference>
<reference evidence="10" key="1">
    <citation type="journal article" date="2023" name="Plant J.">
        <title>The genome of the king protea, Protea cynaroides.</title>
        <authorList>
            <person name="Chang J."/>
            <person name="Duong T.A."/>
            <person name="Schoeman C."/>
            <person name="Ma X."/>
            <person name="Roodt D."/>
            <person name="Barker N."/>
            <person name="Li Z."/>
            <person name="Van de Peer Y."/>
            <person name="Mizrachi E."/>
        </authorList>
    </citation>
    <scope>NUCLEOTIDE SEQUENCE</scope>
    <source>
        <tissue evidence="10">Young leaves</tissue>
    </source>
</reference>
<dbReference type="CDD" id="cd14798">
    <property type="entry name" value="RX-CC_like"/>
    <property type="match status" value="1"/>
</dbReference>
<dbReference type="Gene3D" id="1.10.10.10">
    <property type="entry name" value="Winged helix-like DNA-binding domain superfamily/Winged helix DNA-binding domain"/>
    <property type="match status" value="1"/>
</dbReference>
<evidence type="ECO:0000256" key="3">
    <source>
        <dbReference type="ARBA" id="ARBA00022741"/>
    </source>
</evidence>
<dbReference type="SUPFAM" id="SSF52540">
    <property type="entry name" value="P-loop containing nucleoside triphosphate hydrolases"/>
    <property type="match status" value="1"/>
</dbReference>
<keyword evidence="11" id="KW-1185">Reference proteome</keyword>
<feature type="domain" description="R13L1/DRL21-like LRR repeat region" evidence="9">
    <location>
        <begin position="683"/>
        <end position="815"/>
    </location>
</feature>
<dbReference type="GO" id="GO:0051707">
    <property type="term" value="P:response to other organism"/>
    <property type="evidence" value="ECO:0007669"/>
    <property type="project" value="UniProtKB-ARBA"/>
</dbReference>
<keyword evidence="5" id="KW-0067">ATP-binding</keyword>
<dbReference type="FunFam" id="3.40.50.300:FF:001091">
    <property type="entry name" value="Probable disease resistance protein At1g61300"/>
    <property type="match status" value="1"/>
</dbReference>
<comment type="caution">
    <text evidence="10">The sequence shown here is derived from an EMBL/GenBank/DDBJ whole genome shotgun (WGS) entry which is preliminary data.</text>
</comment>
<dbReference type="InterPro" id="IPR027417">
    <property type="entry name" value="P-loop_NTPase"/>
</dbReference>
<dbReference type="PANTHER" id="PTHR36766">
    <property type="entry name" value="PLANT BROAD-SPECTRUM MILDEW RESISTANCE PROTEIN RPW8"/>
    <property type="match status" value="1"/>
</dbReference>
<feature type="domain" description="Disease resistance protein winged helix" evidence="8">
    <location>
        <begin position="430"/>
        <end position="498"/>
    </location>
</feature>
<evidence type="ECO:0000259" key="8">
    <source>
        <dbReference type="Pfam" id="PF23559"/>
    </source>
</evidence>
<feature type="domain" description="NB-ARC" evidence="6">
    <location>
        <begin position="174"/>
        <end position="344"/>
    </location>
</feature>
<dbReference type="PANTHER" id="PTHR36766:SF70">
    <property type="entry name" value="DISEASE RESISTANCE PROTEIN RGA4"/>
    <property type="match status" value="1"/>
</dbReference>
<evidence type="ECO:0000259" key="9">
    <source>
        <dbReference type="Pfam" id="PF25019"/>
    </source>
</evidence>
<proteinExistence type="predicted"/>
<dbReference type="InterPro" id="IPR042197">
    <property type="entry name" value="Apaf_helical"/>
</dbReference>
<feature type="domain" description="Disease resistance N-terminal" evidence="7">
    <location>
        <begin position="10"/>
        <end position="95"/>
    </location>
</feature>
<dbReference type="InterPro" id="IPR056789">
    <property type="entry name" value="LRR_R13L1-DRL21"/>
</dbReference>
<dbReference type="Gene3D" id="3.80.10.10">
    <property type="entry name" value="Ribonuclease Inhibitor"/>
    <property type="match status" value="2"/>
</dbReference>
<dbReference type="Gene3D" id="3.40.50.300">
    <property type="entry name" value="P-loop containing nucleotide triphosphate hydrolases"/>
    <property type="match status" value="1"/>
</dbReference>
<dbReference type="GO" id="GO:0006952">
    <property type="term" value="P:defense response"/>
    <property type="evidence" value="ECO:0007669"/>
    <property type="project" value="UniProtKB-KW"/>
</dbReference>
<dbReference type="InterPro" id="IPR038005">
    <property type="entry name" value="RX-like_CC"/>
</dbReference>
<dbReference type="Pfam" id="PF00931">
    <property type="entry name" value="NB-ARC"/>
    <property type="match status" value="1"/>
</dbReference>
<dbReference type="GO" id="GO:0005524">
    <property type="term" value="F:ATP binding"/>
    <property type="evidence" value="ECO:0007669"/>
    <property type="project" value="UniProtKB-KW"/>
</dbReference>
<dbReference type="PRINTS" id="PR00364">
    <property type="entry name" value="DISEASERSIST"/>
</dbReference>
<evidence type="ECO:0000256" key="5">
    <source>
        <dbReference type="ARBA" id="ARBA00022840"/>
    </source>
</evidence>
<keyword evidence="1" id="KW-0433">Leucine-rich repeat</keyword>
<evidence type="ECO:0000259" key="7">
    <source>
        <dbReference type="Pfam" id="PF18052"/>
    </source>
</evidence>
<keyword evidence="3" id="KW-0547">Nucleotide-binding</keyword>
<protein>
    <recommendedName>
        <fullName evidence="12">Disease resistance protein RGA3</fullName>
    </recommendedName>
</protein>
<dbReference type="Proteomes" id="UP001141806">
    <property type="component" value="Unassembled WGS sequence"/>
</dbReference>
<dbReference type="Pfam" id="PF18052">
    <property type="entry name" value="Rx_N"/>
    <property type="match status" value="1"/>
</dbReference>
<dbReference type="InterPro" id="IPR058922">
    <property type="entry name" value="WHD_DRP"/>
</dbReference>
<evidence type="ECO:0000256" key="4">
    <source>
        <dbReference type="ARBA" id="ARBA00022821"/>
    </source>
</evidence>
<dbReference type="Pfam" id="PF13855">
    <property type="entry name" value="LRR_8"/>
    <property type="match status" value="1"/>
</dbReference>
<dbReference type="Pfam" id="PF25019">
    <property type="entry name" value="LRR_R13L1-DRL21"/>
    <property type="match status" value="1"/>
</dbReference>